<sequence>MGHRGVKVMVNHLQEHFFIEKLDSKARDFDARYLLCCHVKGGNIIPRPWGQTYRSKGRNEALHMDHLLIGEYNDSKFYLLVLKYDFWDFCELIECSNAAATAANAVLD</sequence>
<organism evidence="1 2">
    <name type="scientific">Phytophthora fragariaefolia</name>
    <dbReference type="NCBI Taxonomy" id="1490495"/>
    <lineage>
        <taxon>Eukaryota</taxon>
        <taxon>Sar</taxon>
        <taxon>Stramenopiles</taxon>
        <taxon>Oomycota</taxon>
        <taxon>Peronosporomycetes</taxon>
        <taxon>Peronosporales</taxon>
        <taxon>Peronosporaceae</taxon>
        <taxon>Phytophthora</taxon>
    </lineage>
</organism>
<keyword evidence="2" id="KW-1185">Reference proteome</keyword>
<dbReference type="EMBL" id="BSXT01002962">
    <property type="protein sequence ID" value="GMF51854.1"/>
    <property type="molecule type" value="Genomic_DNA"/>
</dbReference>
<accession>A0A9W7D0B3</accession>
<name>A0A9W7D0B3_9STRA</name>
<reference evidence="1" key="1">
    <citation type="submission" date="2023-04" db="EMBL/GenBank/DDBJ databases">
        <title>Phytophthora fragariaefolia NBRC 109709.</title>
        <authorList>
            <person name="Ichikawa N."/>
            <person name="Sato H."/>
            <person name="Tonouchi N."/>
        </authorList>
    </citation>
    <scope>NUCLEOTIDE SEQUENCE</scope>
    <source>
        <strain evidence="1">NBRC 109709</strain>
    </source>
</reference>
<dbReference type="AlphaFoldDB" id="A0A9W7D0B3"/>
<proteinExistence type="predicted"/>
<evidence type="ECO:0000313" key="2">
    <source>
        <dbReference type="Proteomes" id="UP001165121"/>
    </source>
</evidence>
<comment type="caution">
    <text evidence="1">The sequence shown here is derived from an EMBL/GenBank/DDBJ whole genome shotgun (WGS) entry which is preliminary data.</text>
</comment>
<protein>
    <submittedName>
        <fullName evidence="1">Unnamed protein product</fullName>
    </submittedName>
</protein>
<gene>
    <name evidence="1" type="ORF">Pfra01_002110800</name>
</gene>
<evidence type="ECO:0000313" key="1">
    <source>
        <dbReference type="EMBL" id="GMF51854.1"/>
    </source>
</evidence>
<dbReference type="OrthoDB" id="167344at2759"/>
<dbReference type="Proteomes" id="UP001165121">
    <property type="component" value="Unassembled WGS sequence"/>
</dbReference>